<sequence>MAWLTKIIIIFNLVLHIELAQPIRYIDEGDTFDGFSSIFQKPKKQRSWDTEEDHDPGRDQWKSHTYMNPQSGICPAESPHDVRYEKKNRCKAAKKIVKDEDDDDDADPAANSDDDDCSDGYEDNGDDEPTQEDGKEISLDDEAFVARINCLLGSLHKHTKAMTDNLKLLQSRLTKKKDSSCRNNNQGITPKEHPSAKWSRKPDFYGQNEPCGDESCYSEESAENKDVPPQALTEDHRVLVPPLLQLFHGPVQLQTTLNSGQDITGSKSRYWVHSPESSEEFQASSQVQPEEKAQKRIQEYEARLRRLMDNRVEIERNVMKMMKSEKNK</sequence>
<feature type="coiled-coil region" evidence="1">
    <location>
        <begin position="290"/>
        <end position="317"/>
    </location>
</feature>
<keyword evidence="3" id="KW-0732">Signal</keyword>
<gene>
    <name evidence="4" type="primary">Dere\GG19092</name>
    <name evidence="4" type="synonym">dere_GLEANR_3869</name>
    <name evidence="4" type="synonym">GG19092</name>
    <name evidence="4" type="ORF">Dere_GG19092</name>
</gene>
<feature type="signal peptide" evidence="3">
    <location>
        <begin position="1"/>
        <end position="20"/>
    </location>
</feature>
<feature type="compositionally biased region" description="Basic and acidic residues" evidence="2">
    <location>
        <begin position="190"/>
        <end position="203"/>
    </location>
</feature>
<dbReference type="HOGENOM" id="CLU_062102_0_0_1"/>
<dbReference type="AlphaFoldDB" id="B3NWA8"/>
<feature type="compositionally biased region" description="Acidic residues" evidence="2">
    <location>
        <begin position="99"/>
        <end position="131"/>
    </location>
</feature>
<feature type="chain" id="PRO_5006455543" evidence="3">
    <location>
        <begin position="21"/>
        <end position="328"/>
    </location>
</feature>
<evidence type="ECO:0000256" key="3">
    <source>
        <dbReference type="SAM" id="SignalP"/>
    </source>
</evidence>
<evidence type="ECO:0000313" key="4">
    <source>
        <dbReference type="EMBL" id="EDV46447.2"/>
    </source>
</evidence>
<organism evidence="4 5">
    <name type="scientific">Drosophila erecta</name>
    <name type="common">Fruit fly</name>
    <dbReference type="NCBI Taxonomy" id="7220"/>
    <lineage>
        <taxon>Eukaryota</taxon>
        <taxon>Metazoa</taxon>
        <taxon>Ecdysozoa</taxon>
        <taxon>Arthropoda</taxon>
        <taxon>Hexapoda</taxon>
        <taxon>Insecta</taxon>
        <taxon>Pterygota</taxon>
        <taxon>Neoptera</taxon>
        <taxon>Endopterygota</taxon>
        <taxon>Diptera</taxon>
        <taxon>Brachycera</taxon>
        <taxon>Muscomorpha</taxon>
        <taxon>Ephydroidea</taxon>
        <taxon>Drosophilidae</taxon>
        <taxon>Drosophila</taxon>
        <taxon>Sophophora</taxon>
    </lineage>
</organism>
<protein>
    <submittedName>
        <fullName evidence="4">Uncharacterized protein</fullName>
    </submittedName>
</protein>
<dbReference type="Proteomes" id="UP000008711">
    <property type="component" value="Unassembled WGS sequence"/>
</dbReference>
<feature type="region of interest" description="Disordered" evidence="2">
    <location>
        <begin position="174"/>
        <end position="227"/>
    </location>
</feature>
<name>B3NWA8_DROER</name>
<evidence type="ECO:0000256" key="1">
    <source>
        <dbReference type="SAM" id="Coils"/>
    </source>
</evidence>
<feature type="region of interest" description="Disordered" evidence="2">
    <location>
        <begin position="41"/>
        <end position="80"/>
    </location>
</feature>
<accession>B3NWA8</accession>
<reference evidence="4 5" key="2">
    <citation type="journal article" date="2008" name="Bioinformatics">
        <title>Assembly reconciliation.</title>
        <authorList>
            <person name="Zimin A.V."/>
            <person name="Smith D.R."/>
            <person name="Sutton G."/>
            <person name="Yorke J.A."/>
        </authorList>
    </citation>
    <scope>NUCLEOTIDE SEQUENCE [LARGE SCALE GENOMIC DNA]</scope>
    <source>
        <strain evidence="4 5">TSC#14021-0224.01</strain>
    </source>
</reference>
<proteinExistence type="predicted"/>
<feature type="region of interest" description="Disordered" evidence="2">
    <location>
        <begin position="95"/>
        <end position="138"/>
    </location>
</feature>
<keyword evidence="1" id="KW-0175">Coiled coil</keyword>
<dbReference type="OrthoDB" id="7866133at2759"/>
<evidence type="ECO:0000256" key="2">
    <source>
        <dbReference type="SAM" id="MobiDB-lite"/>
    </source>
</evidence>
<keyword evidence="5" id="KW-1185">Reference proteome</keyword>
<dbReference type="KEGG" id="der:6550061"/>
<dbReference type="EMBL" id="CH954180">
    <property type="protein sequence ID" value="EDV46447.2"/>
    <property type="molecule type" value="Genomic_DNA"/>
</dbReference>
<reference evidence="4 5" key="1">
    <citation type="journal article" date="2007" name="Nature">
        <title>Evolution of genes and genomes on the Drosophila phylogeny.</title>
        <authorList>
            <consortium name="Drosophila 12 Genomes Consortium"/>
            <person name="Clark A.G."/>
            <person name="Eisen M.B."/>
            <person name="Smith D.R."/>
            <person name="Bergman C.M."/>
            <person name="Oliver B."/>
            <person name="Markow T.A."/>
            <person name="Kaufman T.C."/>
            <person name="Kellis M."/>
            <person name="Gelbart W."/>
            <person name="Iyer V.N."/>
            <person name="Pollard D.A."/>
            <person name="Sackton T.B."/>
            <person name="Larracuente A.M."/>
            <person name="Singh N.D."/>
            <person name="Abad J.P."/>
            <person name="Abt D.N."/>
            <person name="Adryan B."/>
            <person name="Aguade M."/>
            <person name="Akashi H."/>
            <person name="Anderson W.W."/>
            <person name="Aquadro C.F."/>
            <person name="Ardell D.H."/>
            <person name="Arguello R."/>
            <person name="Artieri C.G."/>
            <person name="Barbash D.A."/>
            <person name="Barker D."/>
            <person name="Barsanti P."/>
            <person name="Batterham P."/>
            <person name="Batzoglou S."/>
            <person name="Begun D."/>
            <person name="Bhutkar A."/>
            <person name="Blanco E."/>
            <person name="Bosak S.A."/>
            <person name="Bradley R.K."/>
            <person name="Brand A.D."/>
            <person name="Brent M.R."/>
            <person name="Brooks A.N."/>
            <person name="Brown R.H."/>
            <person name="Butlin R.K."/>
            <person name="Caggese C."/>
            <person name="Calvi B.R."/>
            <person name="Bernardo de Carvalho A."/>
            <person name="Caspi A."/>
            <person name="Castrezana S."/>
            <person name="Celniker S.E."/>
            <person name="Chang J.L."/>
            <person name="Chapple C."/>
            <person name="Chatterji S."/>
            <person name="Chinwalla A."/>
            <person name="Civetta A."/>
            <person name="Clifton S.W."/>
            <person name="Comeron J.M."/>
            <person name="Costello J.C."/>
            <person name="Coyne J.A."/>
            <person name="Daub J."/>
            <person name="David R.G."/>
            <person name="Delcher A.L."/>
            <person name="Delehaunty K."/>
            <person name="Do C.B."/>
            <person name="Ebling H."/>
            <person name="Edwards K."/>
            <person name="Eickbush T."/>
            <person name="Evans J.D."/>
            <person name="Filipski A."/>
            <person name="Findeiss S."/>
            <person name="Freyhult E."/>
            <person name="Fulton L."/>
            <person name="Fulton R."/>
            <person name="Garcia A.C."/>
            <person name="Gardiner A."/>
            <person name="Garfield D.A."/>
            <person name="Garvin B.E."/>
            <person name="Gibson G."/>
            <person name="Gilbert D."/>
            <person name="Gnerre S."/>
            <person name="Godfrey J."/>
            <person name="Good R."/>
            <person name="Gotea V."/>
            <person name="Gravely B."/>
            <person name="Greenberg A.J."/>
            <person name="Griffiths-Jones S."/>
            <person name="Gross S."/>
            <person name="Guigo R."/>
            <person name="Gustafson E.A."/>
            <person name="Haerty W."/>
            <person name="Hahn M.W."/>
            <person name="Halligan D.L."/>
            <person name="Halpern A.L."/>
            <person name="Halter G.M."/>
            <person name="Han M.V."/>
            <person name="Heger A."/>
            <person name="Hillier L."/>
            <person name="Hinrichs A.S."/>
            <person name="Holmes I."/>
            <person name="Hoskins R.A."/>
            <person name="Hubisz M.J."/>
            <person name="Hultmark D."/>
            <person name="Huntley M.A."/>
            <person name="Jaffe D.B."/>
            <person name="Jagadeeshan S."/>
            <person name="Jeck W.R."/>
            <person name="Johnson J."/>
            <person name="Jones C.D."/>
            <person name="Jordan W.C."/>
            <person name="Karpen G.H."/>
            <person name="Kataoka E."/>
            <person name="Keightley P.D."/>
            <person name="Kheradpour P."/>
            <person name="Kirkness E.F."/>
            <person name="Koerich L.B."/>
            <person name="Kristiansen K."/>
            <person name="Kudrna D."/>
            <person name="Kulathinal R.J."/>
            <person name="Kumar S."/>
            <person name="Kwok R."/>
            <person name="Lander E."/>
            <person name="Langley C.H."/>
            <person name="Lapoint R."/>
            <person name="Lazzaro B.P."/>
            <person name="Lee S.J."/>
            <person name="Levesque L."/>
            <person name="Li R."/>
            <person name="Lin C.F."/>
            <person name="Lin M.F."/>
            <person name="Lindblad-Toh K."/>
            <person name="Llopart A."/>
            <person name="Long M."/>
            <person name="Low L."/>
            <person name="Lozovsky E."/>
            <person name="Lu J."/>
            <person name="Luo M."/>
            <person name="Machado C.A."/>
            <person name="Makalowski W."/>
            <person name="Marzo M."/>
            <person name="Matsuda M."/>
            <person name="Matzkin L."/>
            <person name="McAllister B."/>
            <person name="McBride C.S."/>
            <person name="McKernan B."/>
            <person name="McKernan K."/>
            <person name="Mendez-Lago M."/>
            <person name="Minx P."/>
            <person name="Mollenhauer M.U."/>
            <person name="Montooth K."/>
            <person name="Mount S.M."/>
            <person name="Mu X."/>
            <person name="Myers E."/>
            <person name="Negre B."/>
            <person name="Newfeld S."/>
            <person name="Nielsen R."/>
            <person name="Noor M.A."/>
            <person name="O'Grady P."/>
            <person name="Pachter L."/>
            <person name="Papaceit M."/>
            <person name="Parisi M.J."/>
            <person name="Parisi M."/>
            <person name="Parts L."/>
            <person name="Pedersen J.S."/>
            <person name="Pesole G."/>
            <person name="Phillippy A.M."/>
            <person name="Ponting C.P."/>
            <person name="Pop M."/>
            <person name="Porcelli D."/>
            <person name="Powell J.R."/>
            <person name="Prohaska S."/>
            <person name="Pruitt K."/>
            <person name="Puig M."/>
            <person name="Quesneville H."/>
            <person name="Ram K.R."/>
            <person name="Rand D."/>
            <person name="Rasmussen M.D."/>
            <person name="Reed L.K."/>
            <person name="Reenan R."/>
            <person name="Reily A."/>
            <person name="Remington K.A."/>
            <person name="Rieger T.T."/>
            <person name="Ritchie M.G."/>
            <person name="Robin C."/>
            <person name="Rogers Y.H."/>
            <person name="Rohde C."/>
            <person name="Rozas J."/>
            <person name="Rubenfield M.J."/>
            <person name="Ruiz A."/>
            <person name="Russo S."/>
            <person name="Salzberg S.L."/>
            <person name="Sanchez-Gracia A."/>
            <person name="Saranga D.J."/>
            <person name="Sato H."/>
            <person name="Schaeffer S.W."/>
            <person name="Schatz M.C."/>
            <person name="Schlenke T."/>
            <person name="Schwartz R."/>
            <person name="Segarra C."/>
            <person name="Singh R.S."/>
            <person name="Sirot L."/>
            <person name="Sirota M."/>
            <person name="Sisneros N.B."/>
            <person name="Smith C.D."/>
            <person name="Smith T.F."/>
            <person name="Spieth J."/>
            <person name="Stage D.E."/>
            <person name="Stark A."/>
            <person name="Stephan W."/>
            <person name="Strausberg R.L."/>
            <person name="Strempel S."/>
            <person name="Sturgill D."/>
            <person name="Sutton G."/>
            <person name="Sutton G.G."/>
            <person name="Tao W."/>
            <person name="Teichmann S."/>
            <person name="Tobari Y.N."/>
            <person name="Tomimura Y."/>
            <person name="Tsolas J.M."/>
            <person name="Valente V.L."/>
            <person name="Venter E."/>
            <person name="Venter J.C."/>
            <person name="Vicario S."/>
            <person name="Vieira F.G."/>
            <person name="Vilella A.J."/>
            <person name="Villasante A."/>
            <person name="Walenz B."/>
            <person name="Wang J."/>
            <person name="Wasserman M."/>
            <person name="Watts T."/>
            <person name="Wilson D."/>
            <person name="Wilson R.K."/>
            <person name="Wing R.A."/>
            <person name="Wolfner M.F."/>
            <person name="Wong A."/>
            <person name="Wong G.K."/>
            <person name="Wu C.I."/>
            <person name="Wu G."/>
            <person name="Yamamoto D."/>
            <person name="Yang H.P."/>
            <person name="Yang S.P."/>
            <person name="Yorke J.A."/>
            <person name="Yoshida K."/>
            <person name="Zdobnov E."/>
            <person name="Zhang P."/>
            <person name="Zhang Y."/>
            <person name="Zimin A.V."/>
            <person name="Baldwin J."/>
            <person name="Abdouelleil A."/>
            <person name="Abdulkadir J."/>
            <person name="Abebe A."/>
            <person name="Abera B."/>
            <person name="Abreu J."/>
            <person name="Acer S.C."/>
            <person name="Aftuck L."/>
            <person name="Alexander A."/>
            <person name="An P."/>
            <person name="Anderson E."/>
            <person name="Anderson S."/>
            <person name="Arachi H."/>
            <person name="Azer M."/>
            <person name="Bachantsang P."/>
            <person name="Barry A."/>
            <person name="Bayul T."/>
            <person name="Berlin A."/>
            <person name="Bessette D."/>
            <person name="Bloom T."/>
            <person name="Blye J."/>
            <person name="Boguslavskiy L."/>
            <person name="Bonnet C."/>
            <person name="Boukhgalter B."/>
            <person name="Bourzgui I."/>
            <person name="Brown A."/>
            <person name="Cahill P."/>
            <person name="Channer S."/>
            <person name="Cheshatsang Y."/>
            <person name="Chuda L."/>
            <person name="Citroen M."/>
            <person name="Collymore A."/>
            <person name="Cooke P."/>
            <person name="Costello M."/>
            <person name="D'Aco K."/>
            <person name="Daza R."/>
            <person name="De Haan G."/>
            <person name="DeGray S."/>
            <person name="DeMaso C."/>
            <person name="Dhargay N."/>
            <person name="Dooley K."/>
            <person name="Dooley E."/>
            <person name="Doricent M."/>
            <person name="Dorje P."/>
            <person name="Dorjee K."/>
            <person name="Dupes A."/>
            <person name="Elong R."/>
            <person name="Falk J."/>
            <person name="Farina A."/>
            <person name="Faro S."/>
            <person name="Ferguson D."/>
            <person name="Fisher S."/>
            <person name="Foley C.D."/>
            <person name="Franke A."/>
            <person name="Friedrich D."/>
            <person name="Gadbois L."/>
            <person name="Gearin G."/>
            <person name="Gearin C.R."/>
            <person name="Giannoukos G."/>
            <person name="Goode T."/>
            <person name="Graham J."/>
            <person name="Grandbois E."/>
            <person name="Grewal S."/>
            <person name="Gyaltsen K."/>
            <person name="Hafez N."/>
            <person name="Hagos B."/>
            <person name="Hall J."/>
            <person name="Henson C."/>
            <person name="Hollinger A."/>
            <person name="Honan T."/>
            <person name="Huard M.D."/>
            <person name="Hughes L."/>
            <person name="Hurhula B."/>
            <person name="Husby M.E."/>
            <person name="Kamat A."/>
            <person name="Kanga B."/>
            <person name="Kashin S."/>
            <person name="Khazanovich D."/>
            <person name="Kisner P."/>
            <person name="Lance K."/>
            <person name="Lara M."/>
            <person name="Lee W."/>
            <person name="Lennon N."/>
            <person name="Letendre F."/>
            <person name="LeVine R."/>
            <person name="Lipovsky A."/>
            <person name="Liu X."/>
            <person name="Liu J."/>
            <person name="Liu S."/>
            <person name="Lokyitsang T."/>
            <person name="Lokyitsang Y."/>
            <person name="Lubonja R."/>
            <person name="Lui A."/>
            <person name="MacDonald P."/>
            <person name="Magnisalis V."/>
            <person name="Maru K."/>
            <person name="Matthews C."/>
            <person name="McCusker W."/>
            <person name="McDonough S."/>
            <person name="Mehta T."/>
            <person name="Meldrim J."/>
            <person name="Meneus L."/>
            <person name="Mihai O."/>
            <person name="Mihalev A."/>
            <person name="Mihova T."/>
            <person name="Mittelman R."/>
            <person name="Mlenga V."/>
            <person name="Montmayeur A."/>
            <person name="Mulrain L."/>
            <person name="Navidi A."/>
            <person name="Naylor J."/>
            <person name="Negash T."/>
            <person name="Nguyen T."/>
            <person name="Nguyen N."/>
            <person name="Nicol R."/>
            <person name="Norbu C."/>
            <person name="Norbu N."/>
            <person name="Novod N."/>
            <person name="O'Neill B."/>
            <person name="Osman S."/>
            <person name="Markiewicz E."/>
            <person name="Oyono O.L."/>
            <person name="Patti C."/>
            <person name="Phunkhang P."/>
            <person name="Pierre F."/>
            <person name="Priest M."/>
            <person name="Raghuraman S."/>
            <person name="Rege F."/>
            <person name="Reyes R."/>
            <person name="Rise C."/>
            <person name="Rogov P."/>
            <person name="Ross K."/>
            <person name="Ryan E."/>
            <person name="Settipalli S."/>
            <person name="Shea T."/>
            <person name="Sherpa N."/>
            <person name="Shi L."/>
            <person name="Shih D."/>
            <person name="Sparrow T."/>
            <person name="Spaulding J."/>
            <person name="Stalker J."/>
            <person name="Stange-Thomann N."/>
            <person name="Stavropoulos S."/>
            <person name="Stone C."/>
            <person name="Strader C."/>
            <person name="Tesfaye S."/>
            <person name="Thomson T."/>
            <person name="Thoulutsang Y."/>
            <person name="Thoulutsang D."/>
            <person name="Topham K."/>
            <person name="Topping I."/>
            <person name="Tsamla T."/>
            <person name="Vassiliev H."/>
            <person name="Vo A."/>
            <person name="Wangchuk T."/>
            <person name="Wangdi T."/>
            <person name="Weiand M."/>
            <person name="Wilkinson J."/>
            <person name="Wilson A."/>
            <person name="Yadav S."/>
            <person name="Young G."/>
            <person name="Yu Q."/>
            <person name="Zembek L."/>
            <person name="Zhong D."/>
            <person name="Zimmer A."/>
            <person name="Zwirko Z."/>
            <person name="Jaffe D.B."/>
            <person name="Alvarez P."/>
            <person name="Brockman W."/>
            <person name="Butler J."/>
            <person name="Chin C."/>
            <person name="Gnerre S."/>
            <person name="Grabherr M."/>
            <person name="Kleber M."/>
            <person name="Mauceli E."/>
            <person name="MacCallum I."/>
        </authorList>
    </citation>
    <scope>NUCLEOTIDE SEQUENCE [LARGE SCALE GENOMIC DNA]</scope>
    <source>
        <strain evidence="4 5">TSC#14021-0224.01</strain>
    </source>
</reference>
<evidence type="ECO:0000313" key="5">
    <source>
        <dbReference type="Proteomes" id="UP000008711"/>
    </source>
</evidence>